<keyword evidence="1" id="KW-0472">Membrane</keyword>
<name>A0A4P6XSS5_9ASCO</name>
<dbReference type="EMBL" id="CP034459">
    <property type="protein sequence ID" value="QBM89436.1"/>
    <property type="molecule type" value="Genomic_DNA"/>
</dbReference>
<evidence type="ECO:0000313" key="3">
    <source>
        <dbReference type="Proteomes" id="UP000292447"/>
    </source>
</evidence>
<evidence type="ECO:0000256" key="1">
    <source>
        <dbReference type="SAM" id="Phobius"/>
    </source>
</evidence>
<feature type="transmembrane region" description="Helical" evidence="1">
    <location>
        <begin position="146"/>
        <end position="167"/>
    </location>
</feature>
<keyword evidence="1" id="KW-0812">Transmembrane</keyword>
<reference evidence="3" key="1">
    <citation type="submission" date="2019-03" db="EMBL/GenBank/DDBJ databases">
        <title>Snf2 controls pulcherriminic acid biosynthesis and connects pigmentation and antifungal activity of the yeast Metschnikowia pulcherrima.</title>
        <authorList>
            <person name="Gore-Lloyd D."/>
            <person name="Sumann I."/>
            <person name="Brachmann A.O."/>
            <person name="Schneeberger K."/>
            <person name="Ortiz-Merino R.A."/>
            <person name="Moreno-Beltran M."/>
            <person name="Schlaefli M."/>
            <person name="Kirner P."/>
            <person name="Santos Kron A."/>
            <person name="Wolfe K.H."/>
            <person name="Piel J."/>
            <person name="Ahrens C.H."/>
            <person name="Henk D."/>
            <person name="Freimoser F.M."/>
        </authorList>
    </citation>
    <scope>NUCLEOTIDE SEQUENCE [LARGE SCALE GENOMIC DNA]</scope>
    <source>
        <strain evidence="3">APC 1.2</strain>
    </source>
</reference>
<organism evidence="2 3">
    <name type="scientific">Metschnikowia aff. pulcherrima</name>
    <dbReference type="NCBI Taxonomy" id="2163413"/>
    <lineage>
        <taxon>Eukaryota</taxon>
        <taxon>Fungi</taxon>
        <taxon>Dikarya</taxon>
        <taxon>Ascomycota</taxon>
        <taxon>Saccharomycotina</taxon>
        <taxon>Pichiomycetes</taxon>
        <taxon>Metschnikowiaceae</taxon>
        <taxon>Metschnikowia</taxon>
    </lineage>
</organism>
<feature type="transmembrane region" description="Helical" evidence="1">
    <location>
        <begin position="65"/>
        <end position="88"/>
    </location>
</feature>
<keyword evidence="1" id="KW-1133">Transmembrane helix</keyword>
<dbReference type="AlphaFoldDB" id="A0A4P6XSS5"/>
<gene>
    <name evidence="2" type="ORF">METSCH_D05080</name>
</gene>
<protein>
    <submittedName>
        <fullName evidence="2">Uncharacterized protein</fullName>
    </submittedName>
</protein>
<accession>A0A4P6XSS5</accession>
<keyword evidence="3" id="KW-1185">Reference proteome</keyword>
<evidence type="ECO:0000313" key="2">
    <source>
        <dbReference type="EMBL" id="QBM89436.1"/>
    </source>
</evidence>
<feature type="transmembrane region" description="Helical" evidence="1">
    <location>
        <begin position="94"/>
        <end position="119"/>
    </location>
</feature>
<sequence length="173" mass="19801">MLSNQHSFKKDNLEAAQATNKVSIATRIYRWFHPEKYDESLFGDDCDEQAFSKLELTSSTWIKKVVIISNNIFAITIGLALLIAAIVTNEREKQYFFSLIFVCIYCSLLVHNIFMLMVLKLEFEPLEVLGSVESLFRINTVWSERLWLIVTWPMSTSALAIGYHLVIGTPSTV</sequence>
<dbReference type="Proteomes" id="UP000292447">
    <property type="component" value="Chromosome IV"/>
</dbReference>
<proteinExistence type="predicted"/>